<feature type="compositionally biased region" description="Pro residues" evidence="1">
    <location>
        <begin position="269"/>
        <end position="287"/>
    </location>
</feature>
<evidence type="ECO:0008006" key="4">
    <source>
        <dbReference type="Google" id="ProtNLM"/>
    </source>
</evidence>
<feature type="compositionally biased region" description="Low complexity" evidence="1">
    <location>
        <begin position="129"/>
        <end position="146"/>
    </location>
</feature>
<dbReference type="AlphaFoldDB" id="A0A1G1WIN7"/>
<dbReference type="SUPFAM" id="SSF49464">
    <property type="entry name" value="Carboxypeptidase regulatory domain-like"/>
    <property type="match status" value="1"/>
</dbReference>
<evidence type="ECO:0000313" key="3">
    <source>
        <dbReference type="Proteomes" id="UP000176645"/>
    </source>
</evidence>
<comment type="caution">
    <text evidence="2">The sequence shown here is derived from an EMBL/GenBank/DDBJ whole genome shotgun (WGS) entry which is preliminary data.</text>
</comment>
<dbReference type="Proteomes" id="UP000176645">
    <property type="component" value="Unassembled WGS sequence"/>
</dbReference>
<feature type="region of interest" description="Disordered" evidence="1">
    <location>
        <begin position="127"/>
        <end position="157"/>
    </location>
</feature>
<evidence type="ECO:0000256" key="1">
    <source>
        <dbReference type="SAM" id="MobiDB-lite"/>
    </source>
</evidence>
<dbReference type="EMBL" id="MHCU01000043">
    <property type="protein sequence ID" value="OGY27270.1"/>
    <property type="molecule type" value="Genomic_DNA"/>
</dbReference>
<name>A0A1G1WIN7_9BACT</name>
<dbReference type="Gene3D" id="1.10.287.1490">
    <property type="match status" value="1"/>
</dbReference>
<feature type="compositionally biased region" description="Basic and acidic residues" evidence="1">
    <location>
        <begin position="469"/>
        <end position="481"/>
    </location>
</feature>
<accession>A0A1G1WIN7</accession>
<dbReference type="InterPro" id="IPR008969">
    <property type="entry name" value="CarboxyPept-like_regulatory"/>
</dbReference>
<reference evidence="2 3" key="1">
    <citation type="journal article" date="2016" name="Nat. Commun.">
        <title>Thousands of microbial genomes shed light on interconnected biogeochemical processes in an aquifer system.</title>
        <authorList>
            <person name="Anantharaman K."/>
            <person name="Brown C.T."/>
            <person name="Hug L.A."/>
            <person name="Sharon I."/>
            <person name="Castelle C.J."/>
            <person name="Probst A.J."/>
            <person name="Thomas B.C."/>
            <person name="Singh A."/>
            <person name="Wilkins M.J."/>
            <person name="Karaoz U."/>
            <person name="Brodie E.L."/>
            <person name="Williams K.H."/>
            <person name="Hubbard S.S."/>
            <person name="Banfield J.F."/>
        </authorList>
    </citation>
    <scope>NUCLEOTIDE SEQUENCE [LARGE SCALE GENOMIC DNA]</scope>
</reference>
<dbReference type="Gene3D" id="2.60.40.1120">
    <property type="entry name" value="Carboxypeptidase-like, regulatory domain"/>
    <property type="match status" value="1"/>
</dbReference>
<organism evidence="2 3">
    <name type="scientific">Candidatus Woykebacteria bacterium RBG_19FT_COMBO_43_10</name>
    <dbReference type="NCBI Taxonomy" id="1802598"/>
    <lineage>
        <taxon>Bacteria</taxon>
        <taxon>Candidatus Woykeibacteriota</taxon>
    </lineage>
</organism>
<proteinExistence type="predicted"/>
<dbReference type="SUPFAM" id="SSF90257">
    <property type="entry name" value="Myosin rod fragments"/>
    <property type="match status" value="1"/>
</dbReference>
<feature type="compositionally biased region" description="Basic and acidic residues" evidence="1">
    <location>
        <begin position="224"/>
        <end position="238"/>
    </location>
</feature>
<evidence type="ECO:0000313" key="2">
    <source>
        <dbReference type="EMBL" id="OGY27270.1"/>
    </source>
</evidence>
<feature type="region of interest" description="Disordered" evidence="1">
    <location>
        <begin position="254"/>
        <end position="293"/>
    </location>
</feature>
<gene>
    <name evidence="2" type="ORF">A2Z42_00210</name>
</gene>
<protein>
    <recommendedName>
        <fullName evidence="4">Carboxypeptidase regulatory-like domain-containing protein</fullName>
    </recommendedName>
</protein>
<feature type="region of interest" description="Disordered" evidence="1">
    <location>
        <begin position="218"/>
        <end position="238"/>
    </location>
</feature>
<feature type="region of interest" description="Disordered" evidence="1">
    <location>
        <begin position="469"/>
        <end position="490"/>
    </location>
</feature>
<feature type="compositionally biased region" description="Low complexity" evidence="1">
    <location>
        <begin position="254"/>
        <end position="263"/>
    </location>
</feature>
<sequence>MEQGPIIRRRTAVGGPPSDLPEQPLLYPGTPLTRRFIPATQTRKFEEANSDDENKVAKSSPFTPVVSIGFADKSVHIGPVVNEYPRSLTPVALSGRLLLPARGAGIFELPDDIRRPLEARIGRLTTGMGKPAASTATSTGTKTTPTQPVESAEAPQASVETANLNTELEKLREVARQELSKRQGRGQLQEALPAVVTNLPTAPQESPTQETVTEIISEVPTAETTEKISPKPEDETQKLLSEAEKLEAELSKLQSVIPTTEPAPETKEPLPPIPILQHPPPSVPAVPGPTKDEHLDQIDQLTTEKNELSAQAAELRSSKEEGASHISQLNAEINELSNKLAQISSSDEERLNRVRQLEAEKNTLSAKFAELESAYQEEIQKKQGLENQIKTLTQDFDRQSTQMTIEKTNLFDEVQKLRKGAAEASQSLEENEKELSRLNSELTTTQTQRDTAKEQVKNIDSLLRELGSKTKEYGKTPVRPEEAEEPTEEQTKVKVVKPQLAVGKMAPALTNTPNVINGIVKDPQGLLLSDVIIVVKDSGGQPVRALKSNKIGQFAISTPLPNGTYTMELESPGHSFDIVEVDVEGKVMHPIQIQAGGGN</sequence>
<feature type="region of interest" description="Disordered" evidence="1">
    <location>
        <begin position="1"/>
        <end position="27"/>
    </location>
</feature>